<dbReference type="EMBL" id="LAVV01006721">
    <property type="protein sequence ID" value="KNZ58613.1"/>
    <property type="molecule type" value="Genomic_DNA"/>
</dbReference>
<proteinExistence type="predicted"/>
<dbReference type="VEuPathDB" id="FungiDB:VP01_1896g2"/>
<accession>A0A0L6VCY1</accession>
<dbReference type="PANTHER" id="PTHR23272">
    <property type="entry name" value="BED FINGER-RELATED"/>
    <property type="match status" value="1"/>
</dbReference>
<dbReference type="PANTHER" id="PTHR23272:SF186">
    <property type="entry name" value="ZINC FINGER BED DOMAIN-CONTAINING PROTEIN RICESLEEPER 1-LIKE"/>
    <property type="match status" value="1"/>
</dbReference>
<dbReference type="Proteomes" id="UP000037035">
    <property type="component" value="Unassembled WGS sequence"/>
</dbReference>
<keyword evidence="3" id="KW-1185">Reference proteome</keyword>
<evidence type="ECO:0000313" key="3">
    <source>
        <dbReference type="Proteomes" id="UP000037035"/>
    </source>
</evidence>
<gene>
    <name evidence="2" type="ORF">VP01_1896g2</name>
</gene>
<dbReference type="OrthoDB" id="2506934at2759"/>
<reference evidence="2 3" key="1">
    <citation type="submission" date="2015-08" db="EMBL/GenBank/DDBJ databases">
        <title>Next Generation Sequencing and Analysis of the Genome of Puccinia sorghi L Schw, the Causal Agent of Maize Common Rust.</title>
        <authorList>
            <person name="Rochi L."/>
            <person name="Burguener G."/>
            <person name="Darino M."/>
            <person name="Turjanski A."/>
            <person name="Kreff E."/>
            <person name="Dieguez M.J."/>
            <person name="Sacco F."/>
        </authorList>
    </citation>
    <scope>NUCLEOTIDE SEQUENCE [LARGE SCALE GENOMIC DNA]</scope>
    <source>
        <strain evidence="2 3">RO10H11247</strain>
    </source>
</reference>
<feature type="domain" description="HAT C-terminal dimerisation" evidence="1">
    <location>
        <begin position="160"/>
        <end position="237"/>
    </location>
</feature>
<dbReference type="Pfam" id="PF05699">
    <property type="entry name" value="Dimer_Tnp_hAT"/>
    <property type="match status" value="1"/>
</dbReference>
<dbReference type="InterPro" id="IPR012337">
    <property type="entry name" value="RNaseH-like_sf"/>
</dbReference>
<protein>
    <recommendedName>
        <fullName evidence="1">HAT C-terminal dimerisation domain-containing protein</fullName>
    </recommendedName>
</protein>
<dbReference type="GO" id="GO:0046983">
    <property type="term" value="F:protein dimerization activity"/>
    <property type="evidence" value="ECO:0007669"/>
    <property type="project" value="InterPro"/>
</dbReference>
<comment type="caution">
    <text evidence="2">The sequence shown here is derived from an EMBL/GenBank/DDBJ whole genome shotgun (WGS) entry which is preliminary data.</text>
</comment>
<name>A0A0L6VCY1_9BASI</name>
<evidence type="ECO:0000259" key="1">
    <source>
        <dbReference type="Pfam" id="PF05699"/>
    </source>
</evidence>
<dbReference type="SUPFAM" id="SSF53098">
    <property type="entry name" value="Ribonuclease H-like"/>
    <property type="match status" value="1"/>
</dbReference>
<dbReference type="InterPro" id="IPR008906">
    <property type="entry name" value="HATC_C_dom"/>
</dbReference>
<dbReference type="AlphaFoldDB" id="A0A0L6VCY1"/>
<organism evidence="2 3">
    <name type="scientific">Puccinia sorghi</name>
    <dbReference type="NCBI Taxonomy" id="27349"/>
    <lineage>
        <taxon>Eukaryota</taxon>
        <taxon>Fungi</taxon>
        <taxon>Dikarya</taxon>
        <taxon>Basidiomycota</taxon>
        <taxon>Pucciniomycotina</taxon>
        <taxon>Pucciniomycetes</taxon>
        <taxon>Pucciniales</taxon>
        <taxon>Pucciniaceae</taxon>
        <taxon>Puccinia</taxon>
    </lineage>
</organism>
<evidence type="ECO:0000313" key="2">
    <source>
        <dbReference type="EMBL" id="KNZ58613.1"/>
    </source>
</evidence>
<sequence length="248" mass="28985">MELNSSHKNEFHNFSLNNEEWEQASHIIEMLNPLSAATELLCQLIDPAEKMFSKLNQYLVLALKKPLYVCAMIIDPRFKMHFWKSQLGIIEQHCSQSLNEIESIFLTEARKFYITTQVNMESQTNNQHQKKPKNPSLNQFDDALFCVVEKSNELEERIARYLQQDVEPKETKILAYWFCRQQTFPMLASMEQCFLGVPATSAPSERVFSKGRHITTWDCASLEPQTVQELSCVKQWYQHFGSAFFEEI</sequence>